<organism evidence="2">
    <name type="scientific">Oryza sativa subsp. japonica</name>
    <name type="common">Rice</name>
    <dbReference type="NCBI Taxonomy" id="39947"/>
    <lineage>
        <taxon>Eukaryota</taxon>
        <taxon>Viridiplantae</taxon>
        <taxon>Streptophyta</taxon>
        <taxon>Embryophyta</taxon>
        <taxon>Tracheophyta</taxon>
        <taxon>Spermatophyta</taxon>
        <taxon>Magnoliopsida</taxon>
        <taxon>Liliopsida</taxon>
        <taxon>Poales</taxon>
        <taxon>Poaceae</taxon>
        <taxon>BOP clade</taxon>
        <taxon>Oryzoideae</taxon>
        <taxon>Oryzeae</taxon>
        <taxon>Oryzinae</taxon>
        <taxon>Oryza</taxon>
        <taxon>Oryza sativa</taxon>
    </lineage>
</organism>
<feature type="compositionally biased region" description="Low complexity" evidence="1">
    <location>
        <begin position="9"/>
        <end position="20"/>
    </location>
</feature>
<feature type="compositionally biased region" description="Basic and acidic residues" evidence="1">
    <location>
        <begin position="143"/>
        <end position="152"/>
    </location>
</feature>
<proteinExistence type="predicted"/>
<protein>
    <submittedName>
        <fullName evidence="2">Epstein-Barr virus EBNA-1-like protein</fullName>
    </submittedName>
</protein>
<name>Q5N7U3_ORYSJ</name>
<sequence>MGRGGRTEGGITEMRRGAVTRGRRRGSNLSGLGPGKRKERARPKSPSASLLVPTPSTRTTTNGDGEQSTGAAAMARRRKRGRLEGKELGFKGGGNVGLGTDLGRSRRELALGGRGQSGDREDDAGGGKRGKRRGRKGLALLPIREKGGGERGRRGRGRRGAASVPWRLARVGAGAGQ</sequence>
<dbReference type="EMBL" id="AP003442">
    <property type="protein sequence ID" value="BAD82461.1"/>
    <property type="molecule type" value="Genomic_DNA"/>
</dbReference>
<accession>Q5N7U3</accession>
<reference evidence="2" key="1">
    <citation type="journal article" date="2002" name="Nature">
        <title>The genome sequence and structure of rice chromosome 1.</title>
        <authorList>
            <person name="Sasaki T."/>
            <person name="Matsumoto T."/>
            <person name="Yamamoto K."/>
            <person name="Sakata K."/>
            <person name="Baba T."/>
            <person name="Katayose Y."/>
            <person name="Wu J."/>
            <person name="Niimura Y."/>
            <person name="Cheng Z."/>
            <person name="Nagamura Y."/>
            <person name="Antonio B.A."/>
            <person name="Kanamori H."/>
            <person name="Hosokawa S."/>
            <person name="Masukawa M."/>
            <person name="Arikawa K."/>
            <person name="Chiden Y."/>
            <person name="Hayashi M."/>
            <person name="Okamoto M."/>
            <person name="Ando T."/>
            <person name="Aoki H."/>
            <person name="Arita K."/>
            <person name="Hamada M."/>
            <person name="Harada C."/>
            <person name="Hijishita S."/>
            <person name="Honda M."/>
            <person name="Ichikawa Y."/>
            <person name="Idonuma A."/>
            <person name="Iijima M."/>
            <person name="Ikeda M."/>
            <person name="Ikeno M."/>
            <person name="Itoh S."/>
            <person name="Itoh T."/>
            <person name="Itoh Y."/>
            <person name="Itoh Y."/>
            <person name="Iwabuchi A."/>
            <person name="Kamiya K."/>
            <person name="Karasawa W."/>
            <person name="Katagiri S."/>
            <person name="Kikuta A."/>
            <person name="Kobayashi N."/>
            <person name="Kono I."/>
            <person name="Machita K."/>
            <person name="Maehara T."/>
            <person name="Mizuno H."/>
            <person name="Mizubayashi T."/>
            <person name="Mukai Y."/>
            <person name="Nagasaki H."/>
            <person name="Nakashima M."/>
            <person name="Nakama Y."/>
            <person name="Nakamichi Y."/>
            <person name="Nakamura M."/>
            <person name="Namiki N."/>
            <person name="Negishi M."/>
            <person name="Ohta I."/>
            <person name="Ono N."/>
            <person name="Saji S."/>
            <person name="Sakai K."/>
            <person name="Shibata M."/>
            <person name="Shimokawa T."/>
            <person name="Shomura A."/>
            <person name="Song J."/>
            <person name="Takazaki Y."/>
            <person name="Terasawa K."/>
            <person name="Tsuji K."/>
            <person name="Waki K."/>
            <person name="Yamagata H."/>
            <person name="Yamane H."/>
            <person name="Yoshiki S."/>
            <person name="Yoshihara R."/>
            <person name="Yukawa K."/>
            <person name="Zhong H."/>
            <person name="Iwama H."/>
            <person name="Endo T."/>
            <person name="Ito H."/>
            <person name="Hahn J.H."/>
            <person name="Kim H.I."/>
            <person name="Eun M.Y."/>
            <person name="Yano M."/>
            <person name="Jiang J."/>
            <person name="Gojobori T."/>
        </authorList>
    </citation>
    <scope>NUCLEOTIDE SEQUENCE [LARGE SCALE GENOMIC DNA]</scope>
</reference>
<gene>
    <name evidence="2" type="primary">B1096A10.21</name>
</gene>
<evidence type="ECO:0000256" key="1">
    <source>
        <dbReference type="SAM" id="MobiDB-lite"/>
    </source>
</evidence>
<dbReference type="AlphaFoldDB" id="Q5N7U3"/>
<dbReference type="Proteomes" id="UP000817658">
    <property type="component" value="Chromosome 1"/>
</dbReference>
<feature type="region of interest" description="Disordered" evidence="1">
    <location>
        <begin position="1"/>
        <end position="177"/>
    </location>
</feature>
<evidence type="ECO:0000313" key="2">
    <source>
        <dbReference type="EMBL" id="BAD82461.1"/>
    </source>
</evidence>
<feature type="compositionally biased region" description="Basic and acidic residues" evidence="1">
    <location>
        <begin position="117"/>
        <end position="126"/>
    </location>
</feature>
<feature type="compositionally biased region" description="Polar residues" evidence="1">
    <location>
        <begin position="54"/>
        <end position="69"/>
    </location>
</feature>